<proteinExistence type="predicted"/>
<reference evidence="1 2" key="1">
    <citation type="journal article" date="2019" name="Commun. Biol.">
        <title>The bagworm genome reveals a unique fibroin gene that provides high tensile strength.</title>
        <authorList>
            <person name="Kono N."/>
            <person name="Nakamura H."/>
            <person name="Ohtoshi R."/>
            <person name="Tomita M."/>
            <person name="Numata K."/>
            <person name="Arakawa K."/>
        </authorList>
    </citation>
    <scope>NUCLEOTIDE SEQUENCE [LARGE SCALE GENOMIC DNA]</scope>
</reference>
<accession>A0A4C1XRI3</accession>
<dbReference type="EMBL" id="BGZK01000939">
    <property type="protein sequence ID" value="GBP65770.1"/>
    <property type="molecule type" value="Genomic_DNA"/>
</dbReference>
<evidence type="ECO:0000313" key="2">
    <source>
        <dbReference type="Proteomes" id="UP000299102"/>
    </source>
</evidence>
<evidence type="ECO:0000313" key="1">
    <source>
        <dbReference type="EMBL" id="GBP65770.1"/>
    </source>
</evidence>
<dbReference type="Proteomes" id="UP000299102">
    <property type="component" value="Unassembled WGS sequence"/>
</dbReference>
<sequence length="183" mass="20377">MPSLNYAPEEYQGHGHGALRQPPTVAFGPPLTVKSFFSEDSFVALTYRPTADRRPRPDSSGRGRVRKGSAMSFISLKQKVVFKKYESNIKYYYYHSELETTSLHLKWSIAGASRDGPYATECAVRVIKLTDRAAAQIGAVGRVGIDLVEELPIKSLDFKKKKRIAQSPWARAQAAEDARALDT</sequence>
<keyword evidence="2" id="KW-1185">Reference proteome</keyword>
<comment type="caution">
    <text evidence="1">The sequence shown here is derived from an EMBL/GenBank/DDBJ whole genome shotgun (WGS) entry which is preliminary data.</text>
</comment>
<gene>
    <name evidence="1" type="ORF">EVAR_30828_1</name>
</gene>
<name>A0A4C1XRI3_EUMVA</name>
<protein>
    <submittedName>
        <fullName evidence="1">Uncharacterized protein</fullName>
    </submittedName>
</protein>
<organism evidence="1 2">
    <name type="scientific">Eumeta variegata</name>
    <name type="common">Bagworm moth</name>
    <name type="synonym">Eumeta japonica</name>
    <dbReference type="NCBI Taxonomy" id="151549"/>
    <lineage>
        <taxon>Eukaryota</taxon>
        <taxon>Metazoa</taxon>
        <taxon>Ecdysozoa</taxon>
        <taxon>Arthropoda</taxon>
        <taxon>Hexapoda</taxon>
        <taxon>Insecta</taxon>
        <taxon>Pterygota</taxon>
        <taxon>Neoptera</taxon>
        <taxon>Endopterygota</taxon>
        <taxon>Lepidoptera</taxon>
        <taxon>Glossata</taxon>
        <taxon>Ditrysia</taxon>
        <taxon>Tineoidea</taxon>
        <taxon>Psychidae</taxon>
        <taxon>Oiketicinae</taxon>
        <taxon>Eumeta</taxon>
    </lineage>
</organism>
<dbReference type="AlphaFoldDB" id="A0A4C1XRI3"/>